<dbReference type="Proteomes" id="UP000321261">
    <property type="component" value="Unassembled WGS sequence"/>
</dbReference>
<dbReference type="AlphaFoldDB" id="A0A561T0J8"/>
<comment type="caution">
    <text evidence="1">The sequence shown here is derived from an EMBL/GenBank/DDBJ whole genome shotgun (WGS) entry which is preliminary data.</text>
</comment>
<dbReference type="Pfam" id="PF13376">
    <property type="entry name" value="OmdA"/>
    <property type="match status" value="1"/>
</dbReference>
<dbReference type="EMBL" id="VIWU01000001">
    <property type="protein sequence ID" value="TWF80648.1"/>
    <property type="molecule type" value="Genomic_DNA"/>
</dbReference>
<reference evidence="1 2" key="1">
    <citation type="submission" date="2019-06" db="EMBL/GenBank/DDBJ databases">
        <title>Sequencing the genomes of 1000 actinobacteria strains.</title>
        <authorList>
            <person name="Klenk H.-P."/>
        </authorList>
    </citation>
    <scope>NUCLEOTIDE SEQUENCE [LARGE SCALE GENOMIC DNA]</scope>
    <source>
        <strain evidence="1 2">DSM 45671</strain>
    </source>
</reference>
<sequence>MNAPDVVEPATREQWREWLRANAASAAEVWLVIPHAGSGRPGISHRQAIEEALCFGWIDSMARRHDDSSWRQRFSPRRPTANWSKINRELVEQLTAQGRMTAAGQAAVDLAKRTGTWSALADAQDGVVPDDLRSALDADPAAAAGFAALSPSVRRAALESIARAVRPPTRQRRIAAIVARAAGAGSPTRAAAGSGRTGS</sequence>
<evidence type="ECO:0000313" key="1">
    <source>
        <dbReference type="EMBL" id="TWF80648.1"/>
    </source>
</evidence>
<name>A0A561T0J8_9PSEU</name>
<proteinExistence type="predicted"/>
<evidence type="ECO:0000313" key="2">
    <source>
        <dbReference type="Proteomes" id="UP000321261"/>
    </source>
</evidence>
<organism evidence="1 2">
    <name type="scientific">Pseudonocardia hierapolitana</name>
    <dbReference type="NCBI Taxonomy" id="1128676"/>
    <lineage>
        <taxon>Bacteria</taxon>
        <taxon>Bacillati</taxon>
        <taxon>Actinomycetota</taxon>
        <taxon>Actinomycetes</taxon>
        <taxon>Pseudonocardiales</taxon>
        <taxon>Pseudonocardiaceae</taxon>
        <taxon>Pseudonocardia</taxon>
    </lineage>
</organism>
<dbReference type="RefSeq" id="WP_147259292.1">
    <property type="nucleotide sequence ID" value="NZ_VIWU01000001.1"/>
</dbReference>
<protein>
    <submittedName>
        <fullName evidence="1">Uncharacterized protein YdeI (YjbR/CyaY-like superfamily)</fullName>
    </submittedName>
</protein>
<keyword evidence="2" id="KW-1185">Reference proteome</keyword>
<accession>A0A561T0J8</accession>
<gene>
    <name evidence="1" type="ORF">FHX44_116591</name>
</gene>
<dbReference type="OrthoDB" id="9796999at2"/>